<sequence>MGDKSACIRTTLIVLNVIFWIIGALFLCAGLTFRFEYYRMIRAYPISDEMYIPVFCLMAMGAYLMIITFCGCCGAASSNKCMLTTFAVINSLMLLVQLVVGILLLVFAGQINIWIKWIFERQLRQRTSLERFDEQYKSFLIFWQEHLTCCGLNSKDDWKDPLGSEARATCLCVFNDPAIRNRECVPHDDNGNQVYVYKPCVDEFSAFVGKYMFVIGGILVVICILEILAIVGACFLLRRWREEEGYVM</sequence>
<organism evidence="7">
    <name type="scientific">Branchiostoma belcheri tsingtauense</name>
    <dbReference type="NCBI Taxonomy" id="155462"/>
    <lineage>
        <taxon>Eukaryota</taxon>
        <taxon>Metazoa</taxon>
        <taxon>Chordata</taxon>
        <taxon>Cephalochordata</taxon>
        <taxon>Leptocardii</taxon>
        <taxon>Amphioxiformes</taxon>
        <taxon>Branchiostomatidae</taxon>
        <taxon>Branchiostoma</taxon>
    </lineage>
</organism>
<dbReference type="PANTHER" id="PTHR19282">
    <property type="entry name" value="TETRASPANIN"/>
    <property type="match status" value="1"/>
</dbReference>
<dbReference type="InterPro" id="IPR018499">
    <property type="entry name" value="Tetraspanin/Peripherin"/>
</dbReference>
<dbReference type="EMBL" id="AY955261">
    <property type="protein sequence ID" value="AAY53603.1"/>
    <property type="molecule type" value="mRNA"/>
</dbReference>
<dbReference type="GO" id="GO:0005886">
    <property type="term" value="C:plasma membrane"/>
    <property type="evidence" value="ECO:0007669"/>
    <property type="project" value="TreeGrafter"/>
</dbReference>
<dbReference type="Pfam" id="PF00335">
    <property type="entry name" value="Tetraspanin"/>
    <property type="match status" value="1"/>
</dbReference>
<name>Q2TCS3_BRABE</name>
<feature type="transmembrane region" description="Helical" evidence="6">
    <location>
        <begin position="52"/>
        <end position="76"/>
    </location>
</feature>
<dbReference type="PIRSF" id="PIRSF002419">
    <property type="entry name" value="Tetraspanin"/>
    <property type="match status" value="1"/>
</dbReference>
<dbReference type="PRINTS" id="PR00259">
    <property type="entry name" value="TMFOUR"/>
</dbReference>
<evidence type="ECO:0000256" key="6">
    <source>
        <dbReference type="RuleBase" id="RU361218"/>
    </source>
</evidence>
<feature type="transmembrane region" description="Helical" evidence="6">
    <location>
        <begin position="211"/>
        <end position="237"/>
    </location>
</feature>
<dbReference type="AlphaFoldDB" id="Q2TCS3"/>
<evidence type="ECO:0000256" key="4">
    <source>
        <dbReference type="ARBA" id="ARBA00022989"/>
    </source>
</evidence>
<feature type="transmembrane region" description="Helical" evidence="6">
    <location>
        <begin position="12"/>
        <end position="32"/>
    </location>
</feature>
<protein>
    <recommendedName>
        <fullName evidence="6">Tetraspanin</fullName>
    </recommendedName>
</protein>
<dbReference type="InterPro" id="IPR008952">
    <property type="entry name" value="Tetraspanin_EC2_sf"/>
</dbReference>
<accession>Q2TCS3</accession>
<evidence type="ECO:0000256" key="5">
    <source>
        <dbReference type="ARBA" id="ARBA00023136"/>
    </source>
</evidence>
<evidence type="ECO:0000256" key="3">
    <source>
        <dbReference type="ARBA" id="ARBA00022692"/>
    </source>
</evidence>
<evidence type="ECO:0000256" key="2">
    <source>
        <dbReference type="ARBA" id="ARBA00006840"/>
    </source>
</evidence>
<evidence type="ECO:0000256" key="1">
    <source>
        <dbReference type="ARBA" id="ARBA00004141"/>
    </source>
</evidence>
<evidence type="ECO:0000313" key="7">
    <source>
        <dbReference type="EMBL" id="AAY53603.1"/>
    </source>
</evidence>
<proteinExistence type="evidence at transcript level"/>
<dbReference type="PANTHER" id="PTHR19282:SF519">
    <property type="entry name" value="TETRASPANIN"/>
    <property type="match status" value="1"/>
</dbReference>
<keyword evidence="4 6" id="KW-1133">Transmembrane helix</keyword>
<reference evidence="7" key="1">
    <citation type="journal article" date="2005" name="Genomics">
        <title>The phylogenetic analysis of tetraspanins projects the evolution of cell-cell interactions from unicellular to multicellular organisms.</title>
        <authorList>
            <person name="Huang S."/>
            <person name="Yuan S."/>
            <person name="Dong M."/>
            <person name="Su J."/>
            <person name="Yu C."/>
            <person name="Shen Y."/>
            <person name="Xie X."/>
            <person name="Yu Y."/>
            <person name="Yu X."/>
            <person name="Chen S."/>
            <person name="Zhang S."/>
            <person name="Pontarotti P."/>
            <person name="Xu A."/>
        </authorList>
    </citation>
    <scope>NUCLEOTIDE SEQUENCE</scope>
</reference>
<keyword evidence="5 6" id="KW-0472">Membrane</keyword>
<feature type="transmembrane region" description="Helical" evidence="6">
    <location>
        <begin position="88"/>
        <end position="115"/>
    </location>
</feature>
<keyword evidence="3 6" id="KW-0812">Transmembrane</keyword>
<comment type="similarity">
    <text evidence="2 6">Belongs to the tetraspanin (TM4SF) family.</text>
</comment>
<dbReference type="SUPFAM" id="SSF48652">
    <property type="entry name" value="Tetraspanin"/>
    <property type="match status" value="1"/>
</dbReference>
<dbReference type="InterPro" id="IPR000301">
    <property type="entry name" value="Tetraspanin_animals"/>
</dbReference>
<comment type="subcellular location">
    <subcellularLocation>
        <location evidence="1 6">Membrane</location>
        <topology evidence="1 6">Multi-pass membrane protein</topology>
    </subcellularLocation>
</comment>